<reference evidence="3" key="2">
    <citation type="submission" date="2010-04" db="EMBL/GenBank/DDBJ databases">
        <authorList>
            <person name="Buell R."/>
            <person name="Hamilton J."/>
            <person name="Hostetler J."/>
        </authorList>
    </citation>
    <scope>NUCLEOTIDE SEQUENCE [LARGE SCALE GENOMIC DNA]</scope>
    <source>
        <strain evidence="3">DAOM:BR144</strain>
    </source>
</reference>
<feature type="region of interest" description="Disordered" evidence="1">
    <location>
        <begin position="1"/>
        <end position="39"/>
    </location>
</feature>
<protein>
    <submittedName>
        <fullName evidence="2">Uncharacterized protein</fullName>
    </submittedName>
</protein>
<dbReference type="eggNOG" id="ENOG502S66F">
    <property type="taxonomic scope" value="Eukaryota"/>
</dbReference>
<dbReference type="AlphaFoldDB" id="K3X4T8"/>
<dbReference type="EnsemblProtists" id="PYU1_T012237">
    <property type="protein sequence ID" value="PYU1_T012237"/>
    <property type="gene ID" value="PYU1_G012211"/>
</dbReference>
<accession>K3X4T8</accession>
<dbReference type="VEuPathDB" id="FungiDB:PYU1_G012211"/>
<dbReference type="HOGENOM" id="CLU_056283_0_0_1"/>
<feature type="compositionally biased region" description="Polar residues" evidence="1">
    <location>
        <begin position="1"/>
        <end position="17"/>
    </location>
</feature>
<evidence type="ECO:0000256" key="1">
    <source>
        <dbReference type="SAM" id="MobiDB-lite"/>
    </source>
</evidence>
<dbReference type="Proteomes" id="UP000019132">
    <property type="component" value="Unassembled WGS sequence"/>
</dbReference>
<evidence type="ECO:0000313" key="2">
    <source>
        <dbReference type="EnsemblProtists" id="PYU1_T012237"/>
    </source>
</evidence>
<sequence length="302" mass="33936">MVRSTSGSKAASSTLSNKARAKPPAPHYLGGSNNLVGERHRRQVAETTLQDTKLSLRTVTHELVPQVEELAKAIKTIQIEKHQQLDLDEAAQEILEDIQQQLNAIETQQNNFPRAVEDRLDQLMQQISEQATGDKYLTASHEFLTKRMNAVDDAVDCVRKEVARAGELQYEAKQSLNKRVSELDEKLFGFDKELLKIKLALPSAIAAQMPTAFSDQVSSRKLAELPLGGMALQQKLQEISQDIVSLKADAVVYRAADRKQFDGFTNRLRESLKSHQSMKKELDTRLQQMQLCYDQVGSHEVL</sequence>
<reference evidence="3" key="1">
    <citation type="journal article" date="2010" name="Genome Biol.">
        <title>Genome sequence of the necrotrophic plant pathogen Pythium ultimum reveals original pathogenicity mechanisms and effector repertoire.</title>
        <authorList>
            <person name="Levesque C.A."/>
            <person name="Brouwer H."/>
            <person name="Cano L."/>
            <person name="Hamilton J.P."/>
            <person name="Holt C."/>
            <person name="Huitema E."/>
            <person name="Raffaele S."/>
            <person name="Robideau G.P."/>
            <person name="Thines M."/>
            <person name="Win J."/>
            <person name="Zerillo M.M."/>
            <person name="Beakes G.W."/>
            <person name="Boore J.L."/>
            <person name="Busam D."/>
            <person name="Dumas B."/>
            <person name="Ferriera S."/>
            <person name="Fuerstenberg S.I."/>
            <person name="Gachon C.M."/>
            <person name="Gaulin E."/>
            <person name="Govers F."/>
            <person name="Grenville-Briggs L."/>
            <person name="Horner N."/>
            <person name="Hostetler J."/>
            <person name="Jiang R.H."/>
            <person name="Johnson J."/>
            <person name="Krajaejun T."/>
            <person name="Lin H."/>
            <person name="Meijer H.J."/>
            <person name="Moore B."/>
            <person name="Morris P."/>
            <person name="Phuntmart V."/>
            <person name="Puiu D."/>
            <person name="Shetty J."/>
            <person name="Stajich J.E."/>
            <person name="Tripathy S."/>
            <person name="Wawra S."/>
            <person name="van West P."/>
            <person name="Whitty B.R."/>
            <person name="Coutinho P.M."/>
            <person name="Henrissat B."/>
            <person name="Martin F."/>
            <person name="Thomas P.D."/>
            <person name="Tyler B.M."/>
            <person name="De Vries R.P."/>
            <person name="Kamoun S."/>
            <person name="Yandell M."/>
            <person name="Tisserat N."/>
            <person name="Buell C.R."/>
        </authorList>
    </citation>
    <scope>NUCLEOTIDE SEQUENCE</scope>
    <source>
        <strain evidence="3">DAOM:BR144</strain>
    </source>
</reference>
<evidence type="ECO:0000313" key="3">
    <source>
        <dbReference type="Proteomes" id="UP000019132"/>
    </source>
</evidence>
<proteinExistence type="predicted"/>
<dbReference type="EMBL" id="GL376601">
    <property type="status" value="NOT_ANNOTATED_CDS"/>
    <property type="molecule type" value="Genomic_DNA"/>
</dbReference>
<dbReference type="InParanoid" id="K3X4T8"/>
<organism evidence="2 3">
    <name type="scientific">Globisporangium ultimum (strain ATCC 200006 / CBS 805.95 / DAOM BR144)</name>
    <name type="common">Pythium ultimum</name>
    <dbReference type="NCBI Taxonomy" id="431595"/>
    <lineage>
        <taxon>Eukaryota</taxon>
        <taxon>Sar</taxon>
        <taxon>Stramenopiles</taxon>
        <taxon>Oomycota</taxon>
        <taxon>Peronosporomycetes</taxon>
        <taxon>Pythiales</taxon>
        <taxon>Pythiaceae</taxon>
        <taxon>Globisporangium</taxon>
    </lineage>
</organism>
<dbReference type="OMA" id="LQDMRVC"/>
<name>K3X4T8_GLOUD</name>
<keyword evidence="3" id="KW-1185">Reference proteome</keyword>
<reference evidence="2" key="3">
    <citation type="submission" date="2015-02" db="UniProtKB">
        <authorList>
            <consortium name="EnsemblProtists"/>
        </authorList>
    </citation>
    <scope>IDENTIFICATION</scope>
    <source>
        <strain evidence="2">DAOM BR144</strain>
    </source>
</reference>